<gene>
    <name evidence="2" type="ORF">EGYM00163_LOCUS48317</name>
</gene>
<evidence type="ECO:0008006" key="3">
    <source>
        <dbReference type="Google" id="ProtNLM"/>
    </source>
</evidence>
<dbReference type="InterPro" id="IPR006626">
    <property type="entry name" value="PbH1"/>
</dbReference>
<evidence type="ECO:0000313" key="2">
    <source>
        <dbReference type="EMBL" id="CAE0836948.1"/>
    </source>
</evidence>
<name>A0A7S4GH36_9EUGL</name>
<proteinExistence type="predicted"/>
<dbReference type="InterPro" id="IPR012334">
    <property type="entry name" value="Pectin_lyas_fold"/>
</dbReference>
<keyword evidence="1" id="KW-0732">Signal</keyword>
<dbReference type="InterPro" id="IPR011050">
    <property type="entry name" value="Pectin_lyase_fold/virulence"/>
</dbReference>
<dbReference type="SMART" id="SM00710">
    <property type="entry name" value="PbH1"/>
    <property type="match status" value="5"/>
</dbReference>
<feature type="signal peptide" evidence="1">
    <location>
        <begin position="1"/>
        <end position="21"/>
    </location>
</feature>
<feature type="chain" id="PRO_5031120333" description="Right handed beta helix domain-containing protein" evidence="1">
    <location>
        <begin position="22"/>
        <end position="1568"/>
    </location>
</feature>
<sequence>MWSILGLRGLLLLLLVACAGAQKQNQYVVVTNYDTTSDAATLGRYSAQLERPLRGQAGYDLRHLYTKVVGTNAYMDFAYWTDKPSALAGNAAIVSDPALDFFGSITNVINTTAYSVIRVNQVSAPVVGAFVKFSTFQSITGVTDQMFIDGTQSLHALYQNEVGYSELILVKADNGGSWGLITKWTNASAYTTAATNTATSAQTYWNLVDMTTKVDLDLSLTRTFTPSVGTPSTFVVLDEFLLKEGESRQVFLEKSAQAEAALRGETGYLGRNLLYSRQGTVSTFLIQWWWESEANYQTSLVGLANFDFALMIDTATQTRTFLTTEASFYPWTWDMKTLCGAPIFMRSYKLAPGVNSTHYLGLVQGADTAYRAEGFKENNILKNPATGMWLDMGGTYSNFTARVMAEERLASVPAAAAVNNARVDVVTTSLEYIKGFWPWEDLTYRCYTKMDVDPAVTGATWVDSVLRRAAPMHKIVLPPPGVMPNGKLSVFLPDFGKSPADYTELLETAASTGAVAIGLAYLNGIEVVRLCIGEGECFAGSWTGMLYGATDTTPSIVSDIAKVDSVTERLLNLLKYLNGTYPEVGAAKFYNGGLKYEVMTWTGAGIGGSLAFRLAQTQMLDRAVSYHGPVDQSPTGNVWLEGPTITPKDRWFLVNSNNGMRCRDITQSTAKANLSASNMICFDQLDSVALDTVAMASWQQLYTLRNVWSYTLGSCSTSGLTMMQITNFSAGGLHFCNGLGEVLRFQSGTGYAVGGCTNCNTTLQQVVMSVSKFGYDRGVCTEANPCRTIQFAVNQAPAGALINIQRGFYDENIIIPVDKSGLTIVGAIDKDKVPETHIKCSGRHTGADNICIIVHAPLVTMSRLSIIHDTGLPTQREIGVRIMPSAHSPVLQKTQLRRAAVLEVNPANGSRALEVLEALDVGLFDNDIKGTYQQAIHVSASRAAVLRNLIWGEKDLMQAGVLFARGAGAGPYENNSAVGNQIRGVAGDAVQVQSNMNLIASNKLWRNLGHPVTVCGTGTPSCLTPYDGTCAMGTVVLRNKLGWNQAGWINDMGCNTTLECHPMQSVNISSSCTPKIMLVNSTHGNDADCFYNDPARKCKTINGAINKSQAMYWIVLEDAEYTEAAALPYMGMVLRSNRLWYNTKLFSPPGYNGAIVQVQASMISLEDLHVWHTNTTPALQEIGIHVSAAAPDTTIEHSIIQRDAAIEPTTPGSVGVAVEGARAQVLENVFKGLFQVQLLLTSQKNYVWLNTIESATSVGILIFQETGNHTNGTIVRDNKLLSAGLDGIQIQGDGTLIEDNEVMHAQRNGIHLCTYSDQVGPGGACNWTSLSAVAYPAGNIVKDNRAIRSPVNFINDLNMSLNDFTMQYPQYEPIGILDPAQVLVSQWVTVAPSQAVVNGEVPLKVLGFWVREVPLYAKLAAGRDDCYGDAPVIPGASSQSAVDDKRNLGIVGPVSQIGEYRVCIKHRQDWEATENIVKVVASDINLVFSGAPNCMAAIQAEGAGHCGCWFRRGAPMSPYFLPINLPLSLMTSGDQDIAINMGCCIRNTPIRTTNYLNANSDWGLCKAQ</sequence>
<protein>
    <recommendedName>
        <fullName evidence="3">Right handed beta helix domain-containing protein</fullName>
    </recommendedName>
</protein>
<reference evidence="2" key="1">
    <citation type="submission" date="2021-01" db="EMBL/GenBank/DDBJ databases">
        <authorList>
            <person name="Corre E."/>
            <person name="Pelletier E."/>
            <person name="Niang G."/>
            <person name="Scheremetjew M."/>
            <person name="Finn R."/>
            <person name="Kale V."/>
            <person name="Holt S."/>
            <person name="Cochrane G."/>
            <person name="Meng A."/>
            <person name="Brown T."/>
            <person name="Cohen L."/>
        </authorList>
    </citation>
    <scope>NUCLEOTIDE SEQUENCE</scope>
    <source>
        <strain evidence="2">CCMP1594</strain>
    </source>
</reference>
<evidence type="ECO:0000256" key="1">
    <source>
        <dbReference type="SAM" id="SignalP"/>
    </source>
</evidence>
<dbReference type="EMBL" id="HBJA01140371">
    <property type="protein sequence ID" value="CAE0836948.1"/>
    <property type="molecule type" value="Transcribed_RNA"/>
</dbReference>
<organism evidence="2">
    <name type="scientific">Eutreptiella gymnastica</name>
    <dbReference type="NCBI Taxonomy" id="73025"/>
    <lineage>
        <taxon>Eukaryota</taxon>
        <taxon>Discoba</taxon>
        <taxon>Euglenozoa</taxon>
        <taxon>Euglenida</taxon>
        <taxon>Spirocuta</taxon>
        <taxon>Euglenophyceae</taxon>
        <taxon>Eutreptiales</taxon>
        <taxon>Eutreptiaceae</taxon>
        <taxon>Eutreptiella</taxon>
    </lineage>
</organism>
<dbReference type="SUPFAM" id="SSF51126">
    <property type="entry name" value="Pectin lyase-like"/>
    <property type="match status" value="2"/>
</dbReference>
<dbReference type="Gene3D" id="2.160.20.10">
    <property type="entry name" value="Single-stranded right-handed beta-helix, Pectin lyase-like"/>
    <property type="match status" value="2"/>
</dbReference>
<accession>A0A7S4GH36</accession>